<dbReference type="EMBL" id="BDRX01000006">
    <property type="protein sequence ID" value="GBF88737.1"/>
    <property type="molecule type" value="Genomic_DNA"/>
</dbReference>
<feature type="signal peptide" evidence="2">
    <location>
        <begin position="1"/>
        <end position="28"/>
    </location>
</feature>
<feature type="compositionally biased region" description="Pro residues" evidence="1">
    <location>
        <begin position="215"/>
        <end position="232"/>
    </location>
</feature>
<accession>A0A2V0NUW7</accession>
<dbReference type="InterPro" id="IPR006311">
    <property type="entry name" value="TAT_signal"/>
</dbReference>
<dbReference type="PROSITE" id="PS51318">
    <property type="entry name" value="TAT"/>
    <property type="match status" value="1"/>
</dbReference>
<evidence type="ECO:0000256" key="2">
    <source>
        <dbReference type="SAM" id="SignalP"/>
    </source>
</evidence>
<evidence type="ECO:0000313" key="3">
    <source>
        <dbReference type="EMBL" id="GBF88737.1"/>
    </source>
</evidence>
<sequence length="461" mass="47923">MAPTTRRAALAALLVASAMLASSLPAMAVEDHSGFPFAGATSGRGLLETLPSGSPVDAAPVSPGVAAAAAAAKGMAPGTVYAAGVKKLGASKSARVSVPAGRSGHTIATRPVAPKAAAPKLTASKPVAPAPAPKPVTLADIIGAAAKAAEVMRSVPAPRPSTPEAPAPPAASGGSTAGAPVPRRIDPATLERIKRATGRCSLAQQLLGTCKHAPSAPPPPPPPPAPPAPPPSYTYMEQSIRNGTCNATLLNNGDFQKDARISATTLTGWAKLKENTTVGGGGLYDGKTGAYTGRPGYPFDTTNRYFRSRQKGAIAFALVNNAPVNVTNPDSYLYFDWFVDNPWPYWFVAQTMSINANNSDIVVHQARVDLYDYDKLTPPGNFTQLAQLLFDQADYKAGDAYLGPILPAEIVAATPNLASMATEVPLKQFVGKRVLVAFRYSTNVNYIGWGIDNVMLVDCQK</sequence>
<evidence type="ECO:0000313" key="4">
    <source>
        <dbReference type="Proteomes" id="UP000247498"/>
    </source>
</evidence>
<feature type="region of interest" description="Disordered" evidence="1">
    <location>
        <begin position="210"/>
        <end position="237"/>
    </location>
</feature>
<protein>
    <submittedName>
        <fullName evidence="3">Uncharacterized protein</fullName>
    </submittedName>
</protein>
<feature type="region of interest" description="Disordered" evidence="1">
    <location>
        <begin position="153"/>
        <end position="183"/>
    </location>
</feature>
<feature type="chain" id="PRO_5015927809" evidence="2">
    <location>
        <begin position="29"/>
        <end position="461"/>
    </location>
</feature>
<feature type="compositionally biased region" description="Pro residues" evidence="1">
    <location>
        <begin position="157"/>
        <end position="169"/>
    </location>
</feature>
<dbReference type="AlphaFoldDB" id="A0A2V0NUW7"/>
<organism evidence="3 4">
    <name type="scientific">Raphidocelis subcapitata</name>
    <dbReference type="NCBI Taxonomy" id="307507"/>
    <lineage>
        <taxon>Eukaryota</taxon>
        <taxon>Viridiplantae</taxon>
        <taxon>Chlorophyta</taxon>
        <taxon>core chlorophytes</taxon>
        <taxon>Chlorophyceae</taxon>
        <taxon>CS clade</taxon>
        <taxon>Sphaeropleales</taxon>
        <taxon>Selenastraceae</taxon>
        <taxon>Raphidocelis</taxon>
    </lineage>
</organism>
<feature type="region of interest" description="Disordered" evidence="1">
    <location>
        <begin position="101"/>
        <end position="128"/>
    </location>
</feature>
<dbReference type="OrthoDB" id="528102at2759"/>
<keyword evidence="4" id="KW-1185">Reference proteome</keyword>
<evidence type="ECO:0000256" key="1">
    <source>
        <dbReference type="SAM" id="MobiDB-lite"/>
    </source>
</evidence>
<reference evidence="3 4" key="1">
    <citation type="journal article" date="2018" name="Sci. Rep.">
        <title>Raphidocelis subcapitata (=Pseudokirchneriella subcapitata) provides an insight into genome evolution and environmental adaptations in the Sphaeropleales.</title>
        <authorList>
            <person name="Suzuki S."/>
            <person name="Yamaguchi H."/>
            <person name="Nakajima N."/>
            <person name="Kawachi M."/>
        </authorList>
    </citation>
    <scope>NUCLEOTIDE SEQUENCE [LARGE SCALE GENOMIC DNA]</scope>
    <source>
        <strain evidence="3 4">NIES-35</strain>
    </source>
</reference>
<keyword evidence="2" id="KW-0732">Signal</keyword>
<dbReference type="InParanoid" id="A0A2V0NUW7"/>
<proteinExistence type="predicted"/>
<name>A0A2V0NUW7_9CHLO</name>
<comment type="caution">
    <text evidence="3">The sequence shown here is derived from an EMBL/GenBank/DDBJ whole genome shotgun (WGS) entry which is preliminary data.</text>
</comment>
<feature type="compositionally biased region" description="Low complexity" evidence="1">
    <location>
        <begin position="170"/>
        <end position="182"/>
    </location>
</feature>
<dbReference type="Proteomes" id="UP000247498">
    <property type="component" value="Unassembled WGS sequence"/>
</dbReference>
<gene>
    <name evidence="3" type="ORF">Rsub_01638</name>
</gene>